<proteinExistence type="predicted"/>
<feature type="non-terminal residue" evidence="1">
    <location>
        <position position="1"/>
    </location>
</feature>
<evidence type="ECO:0000313" key="1">
    <source>
        <dbReference type="EMBL" id="VUZ47158.1"/>
    </source>
</evidence>
<protein>
    <recommendedName>
        <fullName evidence="3">Integrase catalytic domain-containing protein</fullName>
    </recommendedName>
</protein>
<organism evidence="1 2">
    <name type="scientific">Hymenolepis diminuta</name>
    <name type="common">Rat tapeworm</name>
    <dbReference type="NCBI Taxonomy" id="6216"/>
    <lineage>
        <taxon>Eukaryota</taxon>
        <taxon>Metazoa</taxon>
        <taxon>Spiralia</taxon>
        <taxon>Lophotrochozoa</taxon>
        <taxon>Platyhelminthes</taxon>
        <taxon>Cestoda</taxon>
        <taxon>Eucestoda</taxon>
        <taxon>Cyclophyllidea</taxon>
        <taxon>Hymenolepididae</taxon>
        <taxon>Hymenolepis</taxon>
    </lineage>
</organism>
<keyword evidence="2" id="KW-1185">Reference proteome</keyword>
<gene>
    <name evidence="1" type="ORF">WMSIL1_LOCUS6728</name>
</gene>
<accession>A0A564YKA4</accession>
<dbReference type="AlphaFoldDB" id="A0A564YKA4"/>
<sequence>TVINSHSKGFDITLLSSTTSRSAISILNKLFLTPSVPETLVTDLSTQFRSTLCQILFQSIH</sequence>
<dbReference type="EMBL" id="CABIJS010000222">
    <property type="protein sequence ID" value="VUZ47158.1"/>
    <property type="molecule type" value="Genomic_DNA"/>
</dbReference>
<reference evidence="1 2" key="1">
    <citation type="submission" date="2019-07" db="EMBL/GenBank/DDBJ databases">
        <authorList>
            <person name="Jastrzebski P J."/>
            <person name="Paukszto L."/>
            <person name="Jastrzebski P J."/>
        </authorList>
    </citation>
    <scope>NUCLEOTIDE SEQUENCE [LARGE SCALE GENOMIC DNA]</scope>
    <source>
        <strain evidence="1 2">WMS-il1</strain>
    </source>
</reference>
<name>A0A564YKA4_HYMDI</name>
<evidence type="ECO:0008006" key="3">
    <source>
        <dbReference type="Google" id="ProtNLM"/>
    </source>
</evidence>
<evidence type="ECO:0000313" key="2">
    <source>
        <dbReference type="Proteomes" id="UP000321570"/>
    </source>
</evidence>
<dbReference type="Proteomes" id="UP000321570">
    <property type="component" value="Unassembled WGS sequence"/>
</dbReference>